<dbReference type="EMBL" id="CP037423">
    <property type="protein sequence ID" value="QDV45142.1"/>
    <property type="molecule type" value="Genomic_DNA"/>
</dbReference>
<protein>
    <submittedName>
        <fullName evidence="1">Uncharacterized protein</fullName>
    </submittedName>
</protein>
<reference evidence="1 2" key="1">
    <citation type="submission" date="2019-03" db="EMBL/GenBank/DDBJ databases">
        <title>Deep-cultivation of Planctomycetes and their phenomic and genomic characterization uncovers novel biology.</title>
        <authorList>
            <person name="Wiegand S."/>
            <person name="Jogler M."/>
            <person name="Boedeker C."/>
            <person name="Pinto D."/>
            <person name="Vollmers J."/>
            <person name="Rivas-Marin E."/>
            <person name="Kohn T."/>
            <person name="Peeters S.H."/>
            <person name="Heuer A."/>
            <person name="Rast P."/>
            <person name="Oberbeckmann S."/>
            <person name="Bunk B."/>
            <person name="Jeske O."/>
            <person name="Meyerdierks A."/>
            <person name="Storesund J.E."/>
            <person name="Kallscheuer N."/>
            <person name="Luecker S."/>
            <person name="Lage O.M."/>
            <person name="Pohl T."/>
            <person name="Merkel B.J."/>
            <person name="Hornburger P."/>
            <person name="Mueller R.-W."/>
            <person name="Bruemmer F."/>
            <person name="Labrenz M."/>
            <person name="Spormann A.M."/>
            <person name="Op den Camp H."/>
            <person name="Overmann J."/>
            <person name="Amann R."/>
            <person name="Jetten M.S.M."/>
            <person name="Mascher T."/>
            <person name="Medema M.H."/>
            <person name="Devos D.P."/>
            <person name="Kaster A.-K."/>
            <person name="Ovreas L."/>
            <person name="Rohde M."/>
            <person name="Galperin M.Y."/>
            <person name="Jogler C."/>
        </authorList>
    </citation>
    <scope>NUCLEOTIDE SEQUENCE [LARGE SCALE GENOMIC DNA]</scope>
    <source>
        <strain evidence="1 2">Enr13</strain>
    </source>
</reference>
<name>A0A518HWB3_9BACT</name>
<organism evidence="1 2">
    <name type="scientific">Stieleria neptunia</name>
    <dbReference type="NCBI Taxonomy" id="2527979"/>
    <lineage>
        <taxon>Bacteria</taxon>
        <taxon>Pseudomonadati</taxon>
        <taxon>Planctomycetota</taxon>
        <taxon>Planctomycetia</taxon>
        <taxon>Pirellulales</taxon>
        <taxon>Pirellulaceae</taxon>
        <taxon>Stieleria</taxon>
    </lineage>
</organism>
<gene>
    <name evidence="1" type="ORF">Enr13x_50160</name>
</gene>
<sequence length="87" mass="9362">MSSPYAAARPNTAYAQDVKITSDTDAPGIKTPIPHPSRAPRQAIAMMRRRSMITHSMYAIGIAAGNDSGRIDLESLTSHARRRIVGG</sequence>
<keyword evidence="2" id="KW-1185">Reference proteome</keyword>
<evidence type="ECO:0000313" key="2">
    <source>
        <dbReference type="Proteomes" id="UP000319004"/>
    </source>
</evidence>
<evidence type="ECO:0000313" key="1">
    <source>
        <dbReference type="EMBL" id="QDV45142.1"/>
    </source>
</evidence>
<dbReference type="Proteomes" id="UP000319004">
    <property type="component" value="Chromosome"/>
</dbReference>
<proteinExistence type="predicted"/>
<dbReference type="AlphaFoldDB" id="A0A518HWB3"/>
<dbReference type="KEGG" id="snep:Enr13x_50160"/>
<accession>A0A518HWB3</accession>